<accession>A0A941GS33</accession>
<comment type="caution">
    <text evidence="1">The sequence shown here is derived from an EMBL/GenBank/DDBJ whole genome shotgun (WGS) entry which is preliminary data.</text>
</comment>
<sequence length="109" mass="12740">MDKNEVNKGINMDSLDEIKADILGMMEEGRLRDLFKQNINFVKLEFKSGVDFPILYLEFPNQSFSCLSTEIIDEFWEISTIVLRVKPILNIKYLGEKPLTIIYCDDEQQ</sequence>
<evidence type="ECO:0000313" key="1">
    <source>
        <dbReference type="EMBL" id="MBR8828787.1"/>
    </source>
</evidence>
<evidence type="ECO:0000313" key="2">
    <source>
        <dbReference type="Proteomes" id="UP000767446"/>
    </source>
</evidence>
<reference evidence="1" key="1">
    <citation type="submission" date="2021-02" db="EMBL/GenBank/DDBJ databases">
        <title>Metagenome analyses of Stigonema ocellatum DSM 106950, Chlorogloea purpurea SAG 13.99 and Gomphosphaeria aponina DSM 107014.</title>
        <authorList>
            <person name="Marter P."/>
            <person name="Huang S."/>
        </authorList>
    </citation>
    <scope>NUCLEOTIDE SEQUENCE</scope>
    <source>
        <strain evidence="1">JP213</strain>
    </source>
</reference>
<protein>
    <submittedName>
        <fullName evidence="1">Uncharacterized protein</fullName>
    </submittedName>
</protein>
<gene>
    <name evidence="1" type="ORF">DSM107014_12945</name>
</gene>
<dbReference type="Proteomes" id="UP000767446">
    <property type="component" value="Unassembled WGS sequence"/>
</dbReference>
<proteinExistence type="predicted"/>
<dbReference type="EMBL" id="JADQBC010000087">
    <property type="protein sequence ID" value="MBR8828787.1"/>
    <property type="molecule type" value="Genomic_DNA"/>
</dbReference>
<organism evidence="1 2">
    <name type="scientific">Gomphosphaeria aponina SAG 52.96 = DSM 107014</name>
    <dbReference type="NCBI Taxonomy" id="1521640"/>
    <lineage>
        <taxon>Bacteria</taxon>
        <taxon>Bacillati</taxon>
        <taxon>Cyanobacteriota</taxon>
        <taxon>Cyanophyceae</taxon>
        <taxon>Oscillatoriophycideae</taxon>
        <taxon>Chroococcales</taxon>
        <taxon>Gomphosphaeriaceae</taxon>
        <taxon>Gomphosphaeria</taxon>
    </lineage>
</organism>
<dbReference type="AlphaFoldDB" id="A0A941GS33"/>
<name>A0A941GS33_9CHRO</name>